<organismHost>
    <name type="scientific">Heliosciurus ruwenzorii</name>
    <name type="common">Ruwenzori sun squirrel</name>
    <dbReference type="NCBI Taxonomy" id="226685"/>
</organismHost>
<organismHost>
    <name type="scientific">Cynomys parvidens</name>
    <name type="common">Utah prairie dog</name>
    <dbReference type="NCBI Taxonomy" id="99827"/>
</organismHost>
<organismHost>
    <name type="scientific">Cynomys gunnisoni</name>
    <name type="common">Gunnison's prairie dog</name>
    <name type="synonym">Spermophilus gunnisoni</name>
    <dbReference type="NCBI Taxonomy" id="45479"/>
</organismHost>
<gene>
    <name evidence="1" type="ORF">PDLMKLCO_00174</name>
</gene>
<evidence type="ECO:0000313" key="2">
    <source>
        <dbReference type="Proteomes" id="UP000424348"/>
    </source>
</evidence>
<sequence>MFVSSWLVYATDSSQTEDCRDLCTKKGDVHADTLVE</sequence>
<organismHost>
    <name type="scientific">Mus musculus</name>
    <name type="common">Mouse</name>
    <dbReference type="NCBI Taxonomy" id="10090"/>
</organismHost>
<dbReference type="EMBL" id="MN648051">
    <property type="protein sequence ID" value="QGQ59894.1"/>
    <property type="molecule type" value="Genomic_DNA"/>
</dbReference>
<organismHost>
    <name type="scientific">Gliridae</name>
    <name type="common">dormice</name>
    <dbReference type="NCBI Taxonomy" id="30650"/>
</organismHost>
<organismHost>
    <name type="scientific">Cynomys mexicanus</name>
    <name type="common">Mexican prairie dog</name>
    <dbReference type="NCBI Taxonomy" id="99826"/>
</organismHost>
<accession>A0A650BUD0</accession>
<organismHost>
    <name type="scientific">Cynomys leucurus</name>
    <name type="common">White-tailed prairie dog</name>
    <dbReference type="NCBI Taxonomy" id="99825"/>
</organismHost>
<reference evidence="1 2" key="1">
    <citation type="submission" date="2019-11" db="EMBL/GenBank/DDBJ databases">
        <authorList>
            <person name="Cohen Gihon I."/>
            <person name="Israeli O."/>
            <person name="Shifman O."/>
            <person name="Erez N."/>
            <person name="Melamed S."/>
            <person name="Paran N."/>
            <person name="Beth-Din A."/>
            <person name="Zvi A."/>
        </authorList>
    </citation>
    <scope>NUCLEOTIDE SEQUENCE [LARGE SCALE GENOMIC DNA]</scope>
    <source>
        <strain evidence="1 2">Israel_2018</strain>
    </source>
</reference>
<protein>
    <submittedName>
        <fullName evidence="1">Uncharacterized protein</fullName>
    </submittedName>
</protein>
<evidence type="ECO:0000313" key="1">
    <source>
        <dbReference type="EMBL" id="QGQ59894.1"/>
    </source>
</evidence>
<organismHost>
    <name type="scientific">Cynomys ludovicianus</name>
    <name type="common">Black-tailed prairie dog</name>
    <dbReference type="NCBI Taxonomy" id="45480"/>
</organismHost>
<proteinExistence type="predicted"/>
<organism evidence="1 2">
    <name type="scientific">Monkeypox virus</name>
    <name type="common">MPXV</name>
    <dbReference type="NCBI Taxonomy" id="10244"/>
    <lineage>
        <taxon>Viruses</taxon>
        <taxon>Varidnaviria</taxon>
        <taxon>Bamfordvirae</taxon>
        <taxon>Nucleocytoviricota</taxon>
        <taxon>Pokkesviricetes</taxon>
        <taxon>Chitovirales</taxon>
        <taxon>Poxviridae</taxon>
        <taxon>Chordopoxvirinae</taxon>
        <taxon>Orthopoxvirus</taxon>
        <taxon>Orthopoxvirus monkeypox</taxon>
    </lineage>
</organism>
<dbReference type="Proteomes" id="UP000424348">
    <property type="component" value="Genome"/>
</dbReference>
<name>A0A650BUD0_MONPV</name>
<organismHost>
    <name type="scientific">Homo sapiens</name>
    <name type="common">Human</name>
    <dbReference type="NCBI Taxonomy" id="9606"/>
</organismHost>